<dbReference type="Proteomes" id="UP000532311">
    <property type="component" value="Unassembled WGS sequence"/>
</dbReference>
<evidence type="ECO:0000313" key="3">
    <source>
        <dbReference type="EMBL" id="KAF5700701.1"/>
    </source>
</evidence>
<dbReference type="GO" id="GO:0004497">
    <property type="term" value="F:monooxygenase activity"/>
    <property type="evidence" value="ECO:0007669"/>
    <property type="project" value="UniProtKB-KW"/>
</dbReference>
<dbReference type="AlphaFoldDB" id="A0A8H5XWB4"/>
<dbReference type="PANTHER" id="PTHR13847:SF260">
    <property type="entry name" value="FAD DEPENDENT OXIDOREDUCTASE DOMAIN-CONTAINING PROTEIN"/>
    <property type="match status" value="1"/>
</dbReference>
<keyword evidence="3" id="KW-0560">Oxidoreductase</keyword>
<accession>A0A8H5XWB4</accession>
<dbReference type="Gene3D" id="3.30.9.10">
    <property type="entry name" value="D-Amino Acid Oxidase, subunit A, domain 2"/>
    <property type="match status" value="1"/>
</dbReference>
<name>A0A8H5XWB4_9HYPO</name>
<reference evidence="3 4" key="1">
    <citation type="submission" date="2020-05" db="EMBL/GenBank/DDBJ databases">
        <title>Identification and distribution of gene clusters putatively required for synthesis of sphingolipid metabolism inhibitors in phylogenetically diverse species of the filamentous fungus Fusarium.</title>
        <authorList>
            <person name="Kim H.-S."/>
            <person name="Busman M."/>
            <person name="Brown D.W."/>
            <person name="Divon H."/>
            <person name="Uhlig S."/>
            <person name="Proctor R.H."/>
        </authorList>
    </citation>
    <scope>NUCLEOTIDE SEQUENCE [LARGE SCALE GENOMIC DNA]</scope>
    <source>
        <strain evidence="3 4">NRRL 26131</strain>
    </source>
</reference>
<dbReference type="SUPFAM" id="SSF51905">
    <property type="entry name" value="FAD/NAD(P)-binding domain"/>
    <property type="match status" value="1"/>
</dbReference>
<dbReference type="InterPro" id="IPR036188">
    <property type="entry name" value="FAD/NAD-bd_sf"/>
</dbReference>
<dbReference type="EMBL" id="JAAQPF010000514">
    <property type="protein sequence ID" value="KAF5700701.1"/>
    <property type="molecule type" value="Genomic_DNA"/>
</dbReference>
<evidence type="ECO:0000259" key="2">
    <source>
        <dbReference type="Pfam" id="PF01266"/>
    </source>
</evidence>
<protein>
    <submittedName>
        <fullName evidence="3">Cytochrome P450 monooxygenase</fullName>
    </submittedName>
</protein>
<dbReference type="InterPro" id="IPR006076">
    <property type="entry name" value="FAD-dep_OxRdtase"/>
</dbReference>
<gene>
    <name evidence="3" type="ORF">FGLOB1_10631</name>
</gene>
<feature type="domain" description="FAD dependent oxidoreductase" evidence="2">
    <location>
        <begin position="60"/>
        <end position="423"/>
    </location>
</feature>
<evidence type="ECO:0000313" key="4">
    <source>
        <dbReference type="Proteomes" id="UP000532311"/>
    </source>
</evidence>
<evidence type="ECO:0000256" key="1">
    <source>
        <dbReference type="SAM" id="MobiDB-lite"/>
    </source>
</evidence>
<comment type="caution">
    <text evidence="3">The sequence shown here is derived from an EMBL/GenBank/DDBJ whole genome shotgun (WGS) entry which is preliminary data.</text>
</comment>
<dbReference type="PANTHER" id="PTHR13847">
    <property type="entry name" value="SARCOSINE DEHYDROGENASE-RELATED"/>
    <property type="match status" value="1"/>
</dbReference>
<keyword evidence="3" id="KW-0503">Monooxygenase</keyword>
<sequence length="450" mass="48901">MATHSSSEVFERLPITGDGCAPNPAEYPETPESSRSYWQKEHHDTVADGCSEADLPSDVDVIVIGSGITGAAVTYKLAKQTPGLKVAVLEARGFCSGATGRNGGHISRPEANRDLLLQAVEELGAAEAINLRLDGAFDVFKNQEQLDNYAADHEAAIKNGFTPEATIISAEDTRKALGIPDEFPVSGAAYLKKSGTLWPRKLVQCLFKASLKAMPGLSLHTYTPVTGVERRESQDPFKPTYEVTTARGKIRARAVFHATNAYVSHLVPDLRGEDGVFGAKCHVMAIQPNQPAADGPDSTHLAYSFGYDAFWHWIAQVPSRGPFVYGYSWTCTLNDFDDTVTYPQTIDGRAKMNTFLESAFPAAFQSIDPVRDVTHDWTGIMGFTAKGTSVVGKVSKDSPGEFLSVGHNGEGMSRCFACADFASEALLAYLRSDKSWTPPVWFPTSYRLNI</sequence>
<dbReference type="GO" id="GO:0005737">
    <property type="term" value="C:cytoplasm"/>
    <property type="evidence" value="ECO:0007669"/>
    <property type="project" value="TreeGrafter"/>
</dbReference>
<feature type="region of interest" description="Disordered" evidence="1">
    <location>
        <begin position="1"/>
        <end position="38"/>
    </location>
</feature>
<organism evidence="3 4">
    <name type="scientific">Fusarium globosum</name>
    <dbReference type="NCBI Taxonomy" id="78864"/>
    <lineage>
        <taxon>Eukaryota</taxon>
        <taxon>Fungi</taxon>
        <taxon>Dikarya</taxon>
        <taxon>Ascomycota</taxon>
        <taxon>Pezizomycotina</taxon>
        <taxon>Sordariomycetes</taxon>
        <taxon>Hypocreomycetidae</taxon>
        <taxon>Hypocreales</taxon>
        <taxon>Nectriaceae</taxon>
        <taxon>Fusarium</taxon>
        <taxon>Fusarium fujikuroi species complex</taxon>
    </lineage>
</organism>
<keyword evidence="4" id="KW-1185">Reference proteome</keyword>
<dbReference type="Gene3D" id="3.50.50.60">
    <property type="entry name" value="FAD/NAD(P)-binding domain"/>
    <property type="match status" value="1"/>
</dbReference>
<dbReference type="Pfam" id="PF01266">
    <property type="entry name" value="DAO"/>
    <property type="match status" value="1"/>
</dbReference>
<proteinExistence type="predicted"/>